<dbReference type="AlphaFoldDB" id="A0A0R3TWG2"/>
<sequence>MVMQTQVHGYISPRGYYTAFEIKSSTDGLPIDGFNFIVRSFGTARSCIQASFSGSTTSMCGIEVADSRPREARREAVSMEGFVSCCGEESMSIGSAGRLP</sequence>
<protein>
    <submittedName>
        <fullName evidence="1">Uncharacterized protein</fullName>
    </submittedName>
</protein>
<organism evidence="1">
    <name type="scientific">Rodentolepis nana</name>
    <name type="common">Dwarf tapeworm</name>
    <name type="synonym">Hymenolepis nana</name>
    <dbReference type="NCBI Taxonomy" id="102285"/>
    <lineage>
        <taxon>Eukaryota</taxon>
        <taxon>Metazoa</taxon>
        <taxon>Spiralia</taxon>
        <taxon>Lophotrochozoa</taxon>
        <taxon>Platyhelminthes</taxon>
        <taxon>Cestoda</taxon>
        <taxon>Eucestoda</taxon>
        <taxon>Cyclophyllidea</taxon>
        <taxon>Hymenolepididae</taxon>
        <taxon>Rodentolepis</taxon>
    </lineage>
</organism>
<accession>A0A0R3TWG2</accession>
<name>A0A0R3TWG2_RODNA</name>
<reference evidence="1" key="1">
    <citation type="submission" date="2017-02" db="UniProtKB">
        <authorList>
            <consortium name="WormBaseParasite"/>
        </authorList>
    </citation>
    <scope>IDENTIFICATION</scope>
</reference>
<proteinExistence type="predicted"/>
<evidence type="ECO:0000313" key="1">
    <source>
        <dbReference type="WBParaSite" id="HNAJ_0001219401-mRNA-1"/>
    </source>
</evidence>
<dbReference type="WBParaSite" id="HNAJ_0001219401-mRNA-1">
    <property type="protein sequence ID" value="HNAJ_0001219401-mRNA-1"/>
    <property type="gene ID" value="HNAJ_0001219401"/>
</dbReference>